<feature type="region of interest" description="Disordered" evidence="2">
    <location>
        <begin position="275"/>
        <end position="314"/>
    </location>
</feature>
<dbReference type="Proteomes" id="UP000036681">
    <property type="component" value="Unplaced"/>
</dbReference>
<sequence>MSDQLESTPVAAYEAGDLHGGVTKNAAEEHHEVVEETITKKEVSANEVVSMQGLEDTVKGILHDIGVPEEKISQLSQVKETVVKGISDTVENVKSGLVKHDEQSPHPEHQTSEGEPEQKHKPEEPRQEQKPEEPEHKHELEEHQEESDAFNFVSGIAGALKQRLEEAKQIDSKHKEEENKVEEREAQQEGAKPERGLEGVVSSLTNVLQEGFDQIKKAVEENTATKEHEEEHKEQEMHEKDEKLEEKRGDERESRLEDLATGVAGALKEGFEHVKEAVGQGISEQDLKHGDEKHEKEEALEQKPSEGKSDSGFGELLTDVADKLQQGFEHVKQIVDEKVDQKGHEEDHKEGSEEKHDEEAHEETKKETQPQMGFNDFVSGVRGAIRDEMEHIKEAFEQKVTAEEEGEEEPMVKHTVPEGVNVPTHVETVVKKAHVEAKPNTEEKSQDPMKDVLQGLGISEESIQKVTEVKDTVVKGIIEKVEDFKEDLKKHVEEVKGTLDEKEHEAHVEAKPNTEEKSQDPMKDVLQGLGISEESIQKVTEVKDTVVKGIIEKVEDFKEDLKKHVEEVKGTLDEKEHEVKTEKGDAISAEGSDIKSRLEGIASDVKKGVEDFLGHGVPEKHEGSVEKTQEDAGLVSAENKVNCYFCSFYCFCAILERCFCKCMYSGCISELQLYTP</sequence>
<name>A0A0M3IRW7_ASCLU</name>
<feature type="region of interest" description="Disordered" evidence="2">
    <location>
        <begin position="401"/>
        <end position="422"/>
    </location>
</feature>
<feature type="compositionally biased region" description="Basic and acidic residues" evidence="2">
    <location>
        <begin position="98"/>
        <end position="141"/>
    </location>
</feature>
<organism evidence="3 4">
    <name type="scientific">Ascaris lumbricoides</name>
    <name type="common">Giant roundworm</name>
    <dbReference type="NCBI Taxonomy" id="6252"/>
    <lineage>
        <taxon>Eukaryota</taxon>
        <taxon>Metazoa</taxon>
        <taxon>Ecdysozoa</taxon>
        <taxon>Nematoda</taxon>
        <taxon>Chromadorea</taxon>
        <taxon>Rhabditida</taxon>
        <taxon>Spirurina</taxon>
        <taxon>Ascaridomorpha</taxon>
        <taxon>Ascaridoidea</taxon>
        <taxon>Ascarididae</taxon>
        <taxon>Ascaris</taxon>
    </lineage>
</organism>
<feature type="region of interest" description="Disordered" evidence="2">
    <location>
        <begin position="1"/>
        <end position="39"/>
    </location>
</feature>
<reference evidence="4" key="1">
    <citation type="submission" date="2017-02" db="UniProtKB">
        <authorList>
            <consortium name="WormBaseParasite"/>
        </authorList>
    </citation>
    <scope>IDENTIFICATION</scope>
</reference>
<keyword evidence="3" id="KW-1185">Reference proteome</keyword>
<evidence type="ECO:0000313" key="3">
    <source>
        <dbReference type="Proteomes" id="UP000036681"/>
    </source>
</evidence>
<proteinExistence type="predicted"/>
<feature type="coiled-coil region" evidence="1">
    <location>
        <begin position="547"/>
        <end position="578"/>
    </location>
</feature>
<feature type="region of interest" description="Disordered" evidence="2">
    <location>
        <begin position="499"/>
        <end position="521"/>
    </location>
</feature>
<dbReference type="WBParaSite" id="ALUE_0002149501-mRNA-1">
    <property type="protein sequence ID" value="ALUE_0002149501-mRNA-1"/>
    <property type="gene ID" value="ALUE_0002149501"/>
</dbReference>
<evidence type="ECO:0000256" key="1">
    <source>
        <dbReference type="SAM" id="Coils"/>
    </source>
</evidence>
<feature type="compositionally biased region" description="Basic and acidic residues" evidence="2">
    <location>
        <begin position="162"/>
        <end position="197"/>
    </location>
</feature>
<accession>A0A0M3IRW7</accession>
<evidence type="ECO:0000256" key="2">
    <source>
        <dbReference type="SAM" id="MobiDB-lite"/>
    </source>
</evidence>
<evidence type="ECO:0000313" key="4">
    <source>
        <dbReference type="WBParaSite" id="ALUE_0002149501-mRNA-1"/>
    </source>
</evidence>
<feature type="region of interest" description="Disordered" evidence="2">
    <location>
        <begin position="215"/>
        <end position="259"/>
    </location>
</feature>
<feature type="compositionally biased region" description="Basic and acidic residues" evidence="2">
    <location>
        <begin position="215"/>
        <end position="258"/>
    </location>
</feature>
<feature type="region of interest" description="Disordered" evidence="2">
    <location>
        <begin position="97"/>
        <end position="200"/>
    </location>
</feature>
<feature type="region of interest" description="Disordered" evidence="2">
    <location>
        <begin position="331"/>
        <end position="376"/>
    </location>
</feature>
<protein>
    <submittedName>
        <fullName evidence="4">Retinitis pigmentosa 1-like 1 protein</fullName>
    </submittedName>
</protein>
<dbReference type="SUPFAM" id="SSF58113">
    <property type="entry name" value="Apolipoprotein A-I"/>
    <property type="match status" value="1"/>
</dbReference>
<feature type="compositionally biased region" description="Basic and acidic residues" evidence="2">
    <location>
        <begin position="26"/>
        <end position="39"/>
    </location>
</feature>
<dbReference type="AlphaFoldDB" id="A0A0M3IRW7"/>
<feature type="compositionally biased region" description="Basic and acidic residues" evidence="2">
    <location>
        <begin position="285"/>
        <end position="309"/>
    </location>
</feature>
<feature type="compositionally biased region" description="Basic and acidic residues" evidence="2">
    <location>
        <begin position="331"/>
        <end position="368"/>
    </location>
</feature>
<keyword evidence="1" id="KW-0175">Coiled coil</keyword>